<dbReference type="Proteomes" id="UP000502665">
    <property type="component" value="Chromosome"/>
</dbReference>
<keyword evidence="2" id="KW-1185">Reference proteome</keyword>
<gene>
    <name evidence="1" type="ORF">G9272_02360</name>
</gene>
<name>A0A6M4WGX5_9ACTN</name>
<accession>A0A6M4WGX5</accession>
<organism evidence="1 2">
    <name type="scientific">Streptomyces asoensis</name>
    <dbReference type="NCBI Taxonomy" id="249586"/>
    <lineage>
        <taxon>Bacteria</taxon>
        <taxon>Bacillati</taxon>
        <taxon>Actinomycetota</taxon>
        <taxon>Actinomycetes</taxon>
        <taxon>Kitasatosporales</taxon>
        <taxon>Streptomycetaceae</taxon>
        <taxon>Streptomyces</taxon>
    </lineage>
</organism>
<dbReference type="AlphaFoldDB" id="A0A6M4WGX5"/>
<evidence type="ECO:0000313" key="2">
    <source>
        <dbReference type="Proteomes" id="UP000502665"/>
    </source>
</evidence>
<dbReference type="EMBL" id="CP049838">
    <property type="protein sequence ID" value="QJS99287.1"/>
    <property type="molecule type" value="Genomic_DNA"/>
</dbReference>
<protein>
    <recommendedName>
        <fullName evidence="3">Transaldolase</fullName>
    </recommendedName>
</protein>
<reference evidence="1" key="1">
    <citation type="submission" date="2020-03" db="EMBL/GenBank/DDBJ databases">
        <title>Molecular networking-based the target discovery of potent antiproliferative macrolactams: 5/6/7/16 polycyclic ansamycins and glycosylated trienomycin from Streptomyces cacaoi subsp. asoensis.</title>
        <authorList>
            <person name="Liu L.-L."/>
        </authorList>
    </citation>
    <scope>NUCLEOTIDE SEQUENCE [LARGE SCALE GENOMIC DNA]</scope>
    <source>
        <strain evidence="1">H2S5</strain>
    </source>
</reference>
<dbReference type="RefSeq" id="WP_171394938.1">
    <property type="nucleotide sequence ID" value="NZ_CP049838.1"/>
</dbReference>
<dbReference type="Gene3D" id="3.20.20.70">
    <property type="entry name" value="Aldolase class I"/>
    <property type="match status" value="1"/>
</dbReference>
<dbReference type="InterPro" id="IPR013785">
    <property type="entry name" value="Aldolase_TIM"/>
</dbReference>
<evidence type="ECO:0008006" key="3">
    <source>
        <dbReference type="Google" id="ProtNLM"/>
    </source>
</evidence>
<sequence length="254" mass="26372">MGTLVRLPTRPPGPLPGAAADVTLWLDCRRTLPEAVARSRAEAAQTVRDVLPPAAEGAPAGHLTANGTVVAGPVHGPAEFRRLLRGLLSEASAAPAPAPGPQGRPVAVAVEYSIPAVDALVNAGLDRIGGCEAKAMRFRAGVAGAHLLYDMLRRELRSPGWAHASARGIPAPYLLWSTAPCAGPDRGAEYAEQCLFPGTAVALTPAALRTFVERRAVTGPTALDLVEARRVVGILDWFGIRLDTLVGAQAPTTG</sequence>
<evidence type="ECO:0000313" key="1">
    <source>
        <dbReference type="EMBL" id="QJS99287.1"/>
    </source>
</evidence>
<proteinExistence type="predicted"/>